<dbReference type="Proteomes" id="UP000550714">
    <property type="component" value="Unassembled WGS sequence"/>
</dbReference>
<evidence type="ECO:0000256" key="1">
    <source>
        <dbReference type="ARBA" id="ARBA00006484"/>
    </source>
</evidence>
<gene>
    <name evidence="4" type="ORF">FHS23_000712</name>
</gene>
<dbReference type="PANTHER" id="PTHR44196:SF1">
    <property type="entry name" value="DEHYDROGENASE_REDUCTASE SDR FAMILY MEMBER 7B"/>
    <property type="match status" value="1"/>
</dbReference>
<dbReference type="PROSITE" id="PS00061">
    <property type="entry name" value="ADH_SHORT"/>
    <property type="match status" value="1"/>
</dbReference>
<dbReference type="PANTHER" id="PTHR44196">
    <property type="entry name" value="DEHYDROGENASE/REDUCTASE SDR FAMILY MEMBER 7B"/>
    <property type="match status" value="1"/>
</dbReference>
<protein>
    <submittedName>
        <fullName evidence="4">NADP-dependent 3-hydroxy acid dehydrogenase YdfG</fullName>
    </submittedName>
</protein>
<dbReference type="RefSeq" id="WP_183647666.1">
    <property type="nucleotide sequence ID" value="NZ_JACHWU010000001.1"/>
</dbReference>
<dbReference type="GO" id="GO:0016020">
    <property type="term" value="C:membrane"/>
    <property type="evidence" value="ECO:0007669"/>
    <property type="project" value="TreeGrafter"/>
</dbReference>
<dbReference type="SUPFAM" id="SSF51735">
    <property type="entry name" value="NAD(P)-binding Rossmann-fold domains"/>
    <property type="match status" value="1"/>
</dbReference>
<dbReference type="Gene3D" id="3.40.50.720">
    <property type="entry name" value="NAD(P)-binding Rossmann-like Domain"/>
    <property type="match status" value="1"/>
</dbReference>
<reference evidence="4 5" key="1">
    <citation type="submission" date="2020-08" db="EMBL/GenBank/DDBJ databases">
        <title>Genomic Encyclopedia of Type Strains, Phase III (KMG-III): the genomes of soil and plant-associated and newly described type strains.</title>
        <authorList>
            <person name="Whitman W."/>
        </authorList>
    </citation>
    <scope>NUCLEOTIDE SEQUENCE [LARGE SCALE GENOMIC DNA]</scope>
    <source>
        <strain evidence="4 5">CECT 8577</strain>
    </source>
</reference>
<dbReference type="PRINTS" id="PR00081">
    <property type="entry name" value="GDHRDH"/>
</dbReference>
<dbReference type="InterPro" id="IPR036291">
    <property type="entry name" value="NAD(P)-bd_dom_sf"/>
</dbReference>
<dbReference type="Pfam" id="PF00106">
    <property type="entry name" value="adh_short"/>
    <property type="match status" value="1"/>
</dbReference>
<dbReference type="PRINTS" id="PR00080">
    <property type="entry name" value="SDRFAMILY"/>
</dbReference>
<dbReference type="NCBIfam" id="NF006073">
    <property type="entry name" value="PRK08219.1"/>
    <property type="match status" value="1"/>
</dbReference>
<evidence type="ECO:0000313" key="4">
    <source>
        <dbReference type="EMBL" id="MBB3049717.1"/>
    </source>
</evidence>
<sequence length="230" mass="24151">MTDRPLALVTGSSRGIGAAVARGLADTHRVLLGGRDATALSALAAELPDAQPWPVDLSDEAAVADAAARIDNLDVLVHSAGVARLGDVADSPAESWRANFEVNVVAVAELTRLLLPALRRAHGHVVVINSGQGLSAREGWGPYAASKFGVRAFADVLRAEEEPHGLRVTSVYPGRTDTEMQQAVVAGEGGEYRPEKFLRPESVADAVSAAVLAGPDAHLTDITVRPRPHR</sequence>
<evidence type="ECO:0000313" key="5">
    <source>
        <dbReference type="Proteomes" id="UP000550714"/>
    </source>
</evidence>
<comment type="caution">
    <text evidence="4">The sequence shown here is derived from an EMBL/GenBank/DDBJ whole genome shotgun (WGS) entry which is preliminary data.</text>
</comment>
<dbReference type="GO" id="GO:0016491">
    <property type="term" value="F:oxidoreductase activity"/>
    <property type="evidence" value="ECO:0007669"/>
    <property type="project" value="UniProtKB-KW"/>
</dbReference>
<name>A0A839RYY1_9PSEU</name>
<comment type="similarity">
    <text evidence="1 3">Belongs to the short-chain dehydrogenases/reductases (SDR) family.</text>
</comment>
<evidence type="ECO:0000256" key="2">
    <source>
        <dbReference type="ARBA" id="ARBA00023002"/>
    </source>
</evidence>
<proteinExistence type="inferred from homology"/>
<organism evidence="4 5">
    <name type="scientific">Prauserella isguenensis</name>
    <dbReference type="NCBI Taxonomy" id="1470180"/>
    <lineage>
        <taxon>Bacteria</taxon>
        <taxon>Bacillati</taxon>
        <taxon>Actinomycetota</taxon>
        <taxon>Actinomycetes</taxon>
        <taxon>Pseudonocardiales</taxon>
        <taxon>Pseudonocardiaceae</taxon>
        <taxon>Prauserella</taxon>
    </lineage>
</organism>
<keyword evidence="5" id="KW-1185">Reference proteome</keyword>
<accession>A0A839RYY1</accession>
<dbReference type="InterPro" id="IPR020904">
    <property type="entry name" value="Sc_DH/Rdtase_CS"/>
</dbReference>
<dbReference type="AlphaFoldDB" id="A0A839RYY1"/>
<dbReference type="InterPro" id="IPR002347">
    <property type="entry name" value="SDR_fam"/>
</dbReference>
<dbReference type="EMBL" id="JACHWU010000001">
    <property type="protein sequence ID" value="MBB3049717.1"/>
    <property type="molecule type" value="Genomic_DNA"/>
</dbReference>
<keyword evidence="2" id="KW-0560">Oxidoreductase</keyword>
<evidence type="ECO:0000256" key="3">
    <source>
        <dbReference type="RuleBase" id="RU000363"/>
    </source>
</evidence>